<dbReference type="KEGG" id="smo:SELMODRAFT_414287"/>
<dbReference type="EMBL" id="GL377588">
    <property type="protein sequence ID" value="EFJ25026.1"/>
    <property type="molecule type" value="Genomic_DNA"/>
</dbReference>
<protein>
    <submittedName>
        <fullName evidence="2">Uncharacterized protein</fullName>
    </submittedName>
</protein>
<organism evidence="3">
    <name type="scientific">Selaginella moellendorffii</name>
    <name type="common">Spikemoss</name>
    <dbReference type="NCBI Taxonomy" id="88036"/>
    <lineage>
        <taxon>Eukaryota</taxon>
        <taxon>Viridiplantae</taxon>
        <taxon>Streptophyta</taxon>
        <taxon>Embryophyta</taxon>
        <taxon>Tracheophyta</taxon>
        <taxon>Lycopodiopsida</taxon>
        <taxon>Selaginellales</taxon>
        <taxon>Selaginellaceae</taxon>
        <taxon>Selaginella</taxon>
    </lineage>
</organism>
<reference evidence="2 3" key="1">
    <citation type="journal article" date="2011" name="Science">
        <title>The Selaginella genome identifies genetic changes associated with the evolution of vascular plants.</title>
        <authorList>
            <person name="Banks J.A."/>
            <person name="Nishiyama T."/>
            <person name="Hasebe M."/>
            <person name="Bowman J.L."/>
            <person name="Gribskov M."/>
            <person name="dePamphilis C."/>
            <person name="Albert V.A."/>
            <person name="Aono N."/>
            <person name="Aoyama T."/>
            <person name="Ambrose B.A."/>
            <person name="Ashton N.W."/>
            <person name="Axtell M.J."/>
            <person name="Barker E."/>
            <person name="Barker M.S."/>
            <person name="Bennetzen J.L."/>
            <person name="Bonawitz N.D."/>
            <person name="Chapple C."/>
            <person name="Cheng C."/>
            <person name="Correa L.G."/>
            <person name="Dacre M."/>
            <person name="DeBarry J."/>
            <person name="Dreyer I."/>
            <person name="Elias M."/>
            <person name="Engstrom E.M."/>
            <person name="Estelle M."/>
            <person name="Feng L."/>
            <person name="Finet C."/>
            <person name="Floyd S.K."/>
            <person name="Frommer W.B."/>
            <person name="Fujita T."/>
            <person name="Gramzow L."/>
            <person name="Gutensohn M."/>
            <person name="Harholt J."/>
            <person name="Hattori M."/>
            <person name="Heyl A."/>
            <person name="Hirai T."/>
            <person name="Hiwatashi Y."/>
            <person name="Ishikawa M."/>
            <person name="Iwata M."/>
            <person name="Karol K.G."/>
            <person name="Koehler B."/>
            <person name="Kolukisaoglu U."/>
            <person name="Kubo M."/>
            <person name="Kurata T."/>
            <person name="Lalonde S."/>
            <person name="Li K."/>
            <person name="Li Y."/>
            <person name="Litt A."/>
            <person name="Lyons E."/>
            <person name="Manning G."/>
            <person name="Maruyama T."/>
            <person name="Michael T.P."/>
            <person name="Mikami K."/>
            <person name="Miyazaki S."/>
            <person name="Morinaga S."/>
            <person name="Murata T."/>
            <person name="Mueller-Roeber B."/>
            <person name="Nelson D.R."/>
            <person name="Obara M."/>
            <person name="Oguri Y."/>
            <person name="Olmstead R.G."/>
            <person name="Onodera N."/>
            <person name="Petersen B.L."/>
            <person name="Pils B."/>
            <person name="Prigge M."/>
            <person name="Rensing S.A."/>
            <person name="Riano-Pachon D.M."/>
            <person name="Roberts A.W."/>
            <person name="Sato Y."/>
            <person name="Scheller H.V."/>
            <person name="Schulz B."/>
            <person name="Schulz C."/>
            <person name="Shakirov E.V."/>
            <person name="Shibagaki N."/>
            <person name="Shinohara N."/>
            <person name="Shippen D.E."/>
            <person name="Soerensen I."/>
            <person name="Sotooka R."/>
            <person name="Sugimoto N."/>
            <person name="Sugita M."/>
            <person name="Sumikawa N."/>
            <person name="Tanurdzic M."/>
            <person name="Theissen G."/>
            <person name="Ulvskov P."/>
            <person name="Wakazuki S."/>
            <person name="Weng J.K."/>
            <person name="Willats W.W."/>
            <person name="Wipf D."/>
            <person name="Wolf P.G."/>
            <person name="Yang L."/>
            <person name="Zimmer A.D."/>
            <person name="Zhu Q."/>
            <person name="Mitros T."/>
            <person name="Hellsten U."/>
            <person name="Loque D."/>
            <person name="Otillar R."/>
            <person name="Salamov A."/>
            <person name="Schmutz J."/>
            <person name="Shapiro H."/>
            <person name="Lindquist E."/>
            <person name="Lucas S."/>
            <person name="Rokhsar D."/>
            <person name="Grigoriev I.V."/>
        </authorList>
    </citation>
    <scope>NUCLEOTIDE SEQUENCE [LARGE SCALE GENOMIC DNA]</scope>
</reference>
<evidence type="ECO:0000313" key="3">
    <source>
        <dbReference type="Proteomes" id="UP000001514"/>
    </source>
</evidence>
<keyword evidence="3" id="KW-1185">Reference proteome</keyword>
<dbReference type="HOGENOM" id="CLU_505702_0_0_1"/>
<dbReference type="InParanoid" id="D8RS95"/>
<proteinExistence type="predicted"/>
<dbReference type="Proteomes" id="UP000001514">
    <property type="component" value="Unassembled WGS sequence"/>
</dbReference>
<name>D8RS95_SELML</name>
<gene>
    <name evidence="2" type="ORF">SELMODRAFT_414287</name>
</gene>
<feature type="region of interest" description="Disordered" evidence="1">
    <location>
        <begin position="109"/>
        <end position="131"/>
    </location>
</feature>
<dbReference type="Gramene" id="EFJ25026">
    <property type="protein sequence ID" value="EFJ25026"/>
    <property type="gene ID" value="SELMODRAFT_414287"/>
</dbReference>
<evidence type="ECO:0000256" key="1">
    <source>
        <dbReference type="SAM" id="MobiDB-lite"/>
    </source>
</evidence>
<evidence type="ECO:0000313" key="2">
    <source>
        <dbReference type="EMBL" id="EFJ25026.1"/>
    </source>
</evidence>
<dbReference type="AlphaFoldDB" id="D8RS95"/>
<sequence>MKKDLLRECWDKGFFDVQHSWTNKRIEDRLSGGEPPRGVASECQQKIHQGLHQGLSLKGALARCTVGPVVMDVDPVPSASTASASIPTPSATPDTLSAFSVAPPATPVTVPRVTPASPGPSRKRSLLNSPPSEATAASFMFQHPLVSCSGNFPSDDKMDQTYVGLRQATLDSILDKISRGPVETKRCFSEAATESQDRIHMGSLFPGFRYVIPRDRDMIAEVEGVTFYAVQRDENGEIIRDDDGNAVHEVKTDMREYHEVEYKDEPKRWRCDFKSKVKNVELIQWMKKHYPYVNPEFWLPVSVTEAKWSLKDEDTFQSGSSGCNELLRELEEFHPVDRLYTFVWANDVYNYGILDIFGFVTVCDGKITPESYAAYKKHVSSTRDWLKTSFPEESYALVPGTLEELQAQYDTRKEQYERKTGTMLTRRNSKFLVGVYYVKPDMRKKLVTGNLATDLEDAYNFIQGFMRIHVGNEFLAWTPEMVEDIYQQRLIEIRKEQRNVFKARVFERNLVLYESELKATKGELCSIKESEDKYVIRLKLPRFAGRIDIVSGPVKGDLQKTCLDMVKIYSNEEPVEDECCLSIVFEFSSVDTMQSFWEYDNQQVVIFLPKKTPPQLEIVRMQKKQRIC</sequence>
<accession>D8RS95</accession>